<feature type="domain" description="Phosphomannose isomerase type I catalytic" evidence="10">
    <location>
        <begin position="9"/>
        <end position="147"/>
    </location>
</feature>
<dbReference type="EMBL" id="CP063189">
    <property type="protein sequence ID" value="WCZ31989.1"/>
    <property type="molecule type" value="Genomic_DNA"/>
</dbReference>
<dbReference type="InterPro" id="IPR046456">
    <property type="entry name" value="PMI_typeI_C"/>
</dbReference>
<evidence type="ECO:0000259" key="9">
    <source>
        <dbReference type="Pfam" id="PF01238"/>
    </source>
</evidence>
<evidence type="ECO:0000256" key="2">
    <source>
        <dbReference type="ARBA" id="ARBA00001947"/>
    </source>
</evidence>
<evidence type="ECO:0000313" key="12">
    <source>
        <dbReference type="Proteomes" id="UP001220064"/>
    </source>
</evidence>
<comment type="catalytic activity">
    <reaction evidence="1">
        <text>D-mannose 6-phosphate = D-fructose 6-phosphate</text>
        <dbReference type="Rhea" id="RHEA:12356"/>
        <dbReference type="ChEBI" id="CHEBI:58735"/>
        <dbReference type="ChEBI" id="CHEBI:61527"/>
        <dbReference type="EC" id="5.3.1.8"/>
    </reaction>
</comment>
<dbReference type="RefSeq" id="WP_022862583.1">
    <property type="nucleotide sequence ID" value="NZ_ATVG01000003.1"/>
</dbReference>
<accession>A0ABY7U604</accession>
<gene>
    <name evidence="11" type="primary">manA</name>
    <name evidence="11" type="ORF">CMASS_02650</name>
</gene>
<dbReference type="InterPro" id="IPR001250">
    <property type="entry name" value="Man6P_Isoase-1"/>
</dbReference>
<dbReference type="Gene3D" id="2.60.120.10">
    <property type="entry name" value="Jelly Rolls"/>
    <property type="match status" value="2"/>
</dbReference>
<reference evidence="11 12" key="1">
    <citation type="submission" date="2020-10" db="EMBL/GenBank/DDBJ databases">
        <title>Complete genome sequence of Corynebacterium massiliense DSM 45435, type strain of Corynebacterium massiliense.</title>
        <authorList>
            <person name="Busche T."/>
            <person name="Kalinowski J."/>
            <person name="Ruckert C."/>
        </authorList>
    </citation>
    <scope>NUCLEOTIDE SEQUENCE [LARGE SCALE GENOMIC DNA]</scope>
    <source>
        <strain evidence="11 12">DSM 45435</strain>
    </source>
</reference>
<organism evidence="11 12">
    <name type="scientific">Corynebacterium massiliense DSM 45435</name>
    <dbReference type="NCBI Taxonomy" id="1121364"/>
    <lineage>
        <taxon>Bacteria</taxon>
        <taxon>Bacillati</taxon>
        <taxon>Actinomycetota</taxon>
        <taxon>Actinomycetes</taxon>
        <taxon>Mycobacteriales</taxon>
        <taxon>Corynebacteriaceae</taxon>
        <taxon>Corynebacterium</taxon>
    </lineage>
</organism>
<protein>
    <recommendedName>
        <fullName evidence="4">mannose-6-phosphate isomerase</fullName>
        <ecNumber evidence="4">5.3.1.8</ecNumber>
    </recommendedName>
</protein>
<dbReference type="PANTHER" id="PTHR10309">
    <property type="entry name" value="MANNOSE-6-PHOSPHATE ISOMERASE"/>
    <property type="match status" value="1"/>
</dbReference>
<dbReference type="GO" id="GO:0004476">
    <property type="term" value="F:mannose-6-phosphate isomerase activity"/>
    <property type="evidence" value="ECO:0007669"/>
    <property type="project" value="UniProtKB-EC"/>
</dbReference>
<dbReference type="InterPro" id="IPR046457">
    <property type="entry name" value="PMI_typeI_cat"/>
</dbReference>
<keyword evidence="12" id="KW-1185">Reference proteome</keyword>
<evidence type="ECO:0000256" key="4">
    <source>
        <dbReference type="ARBA" id="ARBA00011956"/>
    </source>
</evidence>
<dbReference type="CDD" id="cd07011">
    <property type="entry name" value="cupin_PMI_type_I_N"/>
    <property type="match status" value="1"/>
</dbReference>
<dbReference type="PRINTS" id="PR00714">
    <property type="entry name" value="MAN6PISMRASE"/>
</dbReference>
<sequence length="431" mass="46169">MRLLHGIPRNYSWGSRTLIPELVGEEPTDSPVAEIWFGAHPNDPSTVDGKNLDDIIAADPQAELGFAVTDKFPHERLPYLVKLLAAAEPLSLQAHPTMEQAQEGFARENEADIPLTDRKRNYKDPSHKPEIIIALTDFYAMAGFRPVARTRQLLGALKCPELERYVTMLDGTAADNDDEAGLRALFTTWISIPTAARKELVDAVVNAARRLIAEAAHSLPARVDQWMVDDLRTVVDLNERYPGDAGVLGALLLNHIHLAPGESIFLAAGHLHAYVRGLGVEVMANSDNVLRGGLTPKYVDVPELVKVLNFAAADDPRVAAELEATDSVSGQDAGTTGGVKAWNYPVPVDEFAVTRVELPDAESTFALPSRGPVIALCVAGTARLSSASAAAGEGDQLELQPGQAAWMSASDSAVQAGGPATIFVVRVGVDD</sequence>
<evidence type="ECO:0000256" key="1">
    <source>
        <dbReference type="ARBA" id="ARBA00000757"/>
    </source>
</evidence>
<evidence type="ECO:0000259" key="10">
    <source>
        <dbReference type="Pfam" id="PF20511"/>
    </source>
</evidence>
<dbReference type="NCBIfam" id="TIGR00218">
    <property type="entry name" value="manA"/>
    <property type="match status" value="1"/>
</dbReference>
<evidence type="ECO:0000256" key="6">
    <source>
        <dbReference type="ARBA" id="ARBA00022833"/>
    </source>
</evidence>
<dbReference type="InterPro" id="IPR014710">
    <property type="entry name" value="RmlC-like_jellyroll"/>
</dbReference>
<dbReference type="PANTHER" id="PTHR10309:SF0">
    <property type="entry name" value="MANNOSE-6-PHOSPHATE ISOMERASE"/>
    <property type="match status" value="1"/>
</dbReference>
<dbReference type="SUPFAM" id="SSF51182">
    <property type="entry name" value="RmlC-like cupins"/>
    <property type="match status" value="1"/>
</dbReference>
<dbReference type="PIRSF" id="PIRSF001480">
    <property type="entry name" value="Mannose-6-phosphate_isomerase"/>
    <property type="match status" value="1"/>
</dbReference>
<dbReference type="InterPro" id="IPR011051">
    <property type="entry name" value="RmlC_Cupin_sf"/>
</dbReference>
<evidence type="ECO:0000256" key="7">
    <source>
        <dbReference type="ARBA" id="ARBA00023235"/>
    </source>
</evidence>
<keyword evidence="7 11" id="KW-0413">Isomerase</keyword>
<dbReference type="Pfam" id="PF01238">
    <property type="entry name" value="PMI_typeI_C"/>
    <property type="match status" value="1"/>
</dbReference>
<dbReference type="Proteomes" id="UP001220064">
    <property type="component" value="Chromosome"/>
</dbReference>
<feature type="domain" description="Phosphomannose isomerase type I C-terminal" evidence="9">
    <location>
        <begin position="345"/>
        <end position="384"/>
    </location>
</feature>
<comment type="similarity">
    <text evidence="3 8">Belongs to the mannose-6-phosphate isomerase type 1 family.</text>
</comment>
<proteinExistence type="inferred from homology"/>
<keyword evidence="5" id="KW-0479">Metal-binding</keyword>
<keyword evidence="6" id="KW-0862">Zinc</keyword>
<dbReference type="EC" id="5.3.1.8" evidence="4"/>
<dbReference type="Gene3D" id="1.10.441.10">
    <property type="entry name" value="Phosphomannose Isomerase, domain 2"/>
    <property type="match status" value="1"/>
</dbReference>
<evidence type="ECO:0000313" key="11">
    <source>
        <dbReference type="EMBL" id="WCZ31989.1"/>
    </source>
</evidence>
<dbReference type="Pfam" id="PF20511">
    <property type="entry name" value="PMI_typeI_cat"/>
    <property type="match status" value="1"/>
</dbReference>
<comment type="cofactor">
    <cofactor evidence="2">
        <name>Zn(2+)</name>
        <dbReference type="ChEBI" id="CHEBI:29105"/>
    </cofactor>
</comment>
<name>A0ABY7U604_9CORY</name>
<dbReference type="InterPro" id="IPR016305">
    <property type="entry name" value="Mannose-6-P_Isomerase"/>
</dbReference>
<evidence type="ECO:0000256" key="3">
    <source>
        <dbReference type="ARBA" id="ARBA00010772"/>
    </source>
</evidence>
<evidence type="ECO:0000256" key="5">
    <source>
        <dbReference type="ARBA" id="ARBA00022723"/>
    </source>
</evidence>
<evidence type="ECO:0000256" key="8">
    <source>
        <dbReference type="RuleBase" id="RU004189"/>
    </source>
</evidence>